<reference evidence="1 2" key="1">
    <citation type="submission" date="2018-11" db="EMBL/GenBank/DDBJ databases">
        <title>The Potential of Streptomyces as Biocontrol Agents against the Tomato grey mould, Botrytis cinerea (Gray mold) Frontiers in Microbiology.</title>
        <authorList>
            <person name="Li D."/>
        </authorList>
    </citation>
    <scope>NUCLEOTIDE SEQUENCE [LARGE SCALE GENOMIC DNA]</scope>
    <source>
        <strain evidence="1 2">NEAU-LD23</strain>
    </source>
</reference>
<proteinExistence type="predicted"/>
<evidence type="ECO:0000313" key="2">
    <source>
        <dbReference type="Proteomes" id="UP000275401"/>
    </source>
</evidence>
<dbReference type="SUPFAM" id="SSF52540">
    <property type="entry name" value="P-loop containing nucleoside triphosphate hydrolases"/>
    <property type="match status" value="1"/>
</dbReference>
<accession>A0A3M8W4M7</accession>
<keyword evidence="2" id="KW-1185">Reference proteome</keyword>
<sequence>MKVARRCGGAGDRLAPHSVLLGVFHQLDTTGSPRRPMVSNGVRPIGRKARVVNQNLTFIVGTGRCGSTAMSQVVNLHPDVLSISELFASIPDPELLSETPLSGPEFWGYLCRPNPVTNSMIKNGATTPEFLYPRLPKRRYDAGTTGIPAISVMVLPHLTDDPDALLDELEPVVTAWPTRAPADHWRALFAALAARFGGPGAVVERTGLSIGRVPEMRRCFPEARFLHLYREGPDCAVSMSRHYSFRMIPLLREMADHCGLDSPYQLTPAHAAQLPPDLAPLLTERYDPALVTERHIPLAEFGTLWSETIIDGLAKLEEVPASLRTTMSFETLLDEPEKELVRLAEFLGVEPLPAWLDAATALLDSGRRGNALKLAEEERAALLDACAPGTRALATHP</sequence>
<dbReference type="InterPro" id="IPR027417">
    <property type="entry name" value="P-loop_NTPase"/>
</dbReference>
<organism evidence="1 2">
    <name type="scientific">Streptomyces botrytidirepellens</name>
    <dbReference type="NCBI Taxonomy" id="2486417"/>
    <lineage>
        <taxon>Bacteria</taxon>
        <taxon>Bacillati</taxon>
        <taxon>Actinomycetota</taxon>
        <taxon>Actinomycetes</taxon>
        <taxon>Kitasatosporales</taxon>
        <taxon>Streptomycetaceae</taxon>
        <taxon>Streptomyces</taxon>
    </lineage>
</organism>
<dbReference type="GO" id="GO:0016740">
    <property type="term" value="F:transferase activity"/>
    <property type="evidence" value="ECO:0007669"/>
    <property type="project" value="UniProtKB-KW"/>
</dbReference>
<comment type="caution">
    <text evidence="1">The sequence shown here is derived from an EMBL/GenBank/DDBJ whole genome shotgun (WGS) entry which is preliminary data.</text>
</comment>
<protein>
    <submittedName>
        <fullName evidence="1">Sulfotransferase</fullName>
    </submittedName>
</protein>
<dbReference type="Gene3D" id="3.40.50.300">
    <property type="entry name" value="P-loop containing nucleotide triphosphate hydrolases"/>
    <property type="match status" value="1"/>
</dbReference>
<keyword evidence="1" id="KW-0808">Transferase</keyword>
<dbReference type="AlphaFoldDB" id="A0A3M8W4M7"/>
<dbReference type="EMBL" id="RIBZ01000226">
    <property type="protein sequence ID" value="RNG25072.1"/>
    <property type="molecule type" value="Genomic_DNA"/>
</dbReference>
<name>A0A3M8W4M7_9ACTN</name>
<evidence type="ECO:0000313" key="1">
    <source>
        <dbReference type="EMBL" id="RNG25072.1"/>
    </source>
</evidence>
<gene>
    <name evidence="1" type="ORF">EEJ42_16905</name>
</gene>
<dbReference type="Proteomes" id="UP000275401">
    <property type="component" value="Unassembled WGS sequence"/>
</dbReference>